<organism evidence="1 2">
    <name type="scientific">Lunatimonas lonarensis</name>
    <dbReference type="NCBI Taxonomy" id="1232681"/>
    <lineage>
        <taxon>Bacteria</taxon>
        <taxon>Pseudomonadati</taxon>
        <taxon>Bacteroidota</taxon>
        <taxon>Cytophagia</taxon>
        <taxon>Cytophagales</taxon>
        <taxon>Cyclobacteriaceae</taxon>
    </lineage>
</organism>
<dbReference type="OrthoDB" id="1163801at2"/>
<reference evidence="1 2" key="1">
    <citation type="submission" date="2013-02" db="EMBL/GenBank/DDBJ databases">
        <title>A novel strain isolated from Lonar lake, Maharashtra, India.</title>
        <authorList>
            <person name="Singh A."/>
        </authorList>
    </citation>
    <scope>NUCLEOTIDE SEQUENCE [LARGE SCALE GENOMIC DNA]</scope>
    <source>
        <strain evidence="1 2">AK24</strain>
    </source>
</reference>
<dbReference type="STRING" id="1232681.ADIS_1438"/>
<dbReference type="EMBL" id="AQHR01000041">
    <property type="protein sequence ID" value="EON78241.1"/>
    <property type="molecule type" value="Genomic_DNA"/>
</dbReference>
<evidence type="ECO:0000313" key="1">
    <source>
        <dbReference type="EMBL" id="EON78241.1"/>
    </source>
</evidence>
<dbReference type="PATRIC" id="fig|1288963.3.peg.1435"/>
<accession>R7ZVR3</accession>
<evidence type="ECO:0000313" key="2">
    <source>
        <dbReference type="Proteomes" id="UP000013909"/>
    </source>
</evidence>
<dbReference type="Gene3D" id="1.10.10.10">
    <property type="entry name" value="Winged helix-like DNA-binding domain superfamily/Winged helix DNA-binding domain"/>
    <property type="match status" value="1"/>
</dbReference>
<dbReference type="AlphaFoldDB" id="R7ZVR3"/>
<sequence>MEFIKQIERFQLLSKLIKEERTGSPDELASRLGVSRAKLYLMLDELKDEGAKIRYSKRINSFVFENCDGISIGFSIRVLGLEESRKIVAGTVGNCCERLIF</sequence>
<keyword evidence="2" id="KW-1185">Reference proteome</keyword>
<dbReference type="Proteomes" id="UP000013909">
    <property type="component" value="Unassembled WGS sequence"/>
</dbReference>
<dbReference type="RefSeq" id="WP_010853582.1">
    <property type="nucleotide sequence ID" value="NZ_AQHR01000041.1"/>
</dbReference>
<dbReference type="InterPro" id="IPR036388">
    <property type="entry name" value="WH-like_DNA-bd_sf"/>
</dbReference>
<dbReference type="InterPro" id="IPR036390">
    <property type="entry name" value="WH_DNA-bd_sf"/>
</dbReference>
<comment type="caution">
    <text evidence="1">The sequence shown here is derived from an EMBL/GenBank/DDBJ whole genome shotgun (WGS) entry which is preliminary data.</text>
</comment>
<gene>
    <name evidence="1" type="ORF">ADIS_1438</name>
</gene>
<name>R7ZVR3_9BACT</name>
<protein>
    <submittedName>
        <fullName evidence="1">Uncharacterized protein</fullName>
    </submittedName>
</protein>
<proteinExistence type="predicted"/>
<dbReference type="SUPFAM" id="SSF46785">
    <property type="entry name" value="Winged helix' DNA-binding domain"/>
    <property type="match status" value="1"/>
</dbReference>